<organism evidence="5 6">
    <name type="scientific">Paramuricea clavata</name>
    <name type="common">Red gorgonian</name>
    <name type="synonym">Violescent sea-whip</name>
    <dbReference type="NCBI Taxonomy" id="317549"/>
    <lineage>
        <taxon>Eukaryota</taxon>
        <taxon>Metazoa</taxon>
        <taxon>Cnidaria</taxon>
        <taxon>Anthozoa</taxon>
        <taxon>Octocorallia</taxon>
        <taxon>Malacalcyonacea</taxon>
        <taxon>Plexauridae</taxon>
        <taxon>Paramuricea</taxon>
    </lineage>
</organism>
<dbReference type="Pfam" id="PF00253">
    <property type="entry name" value="Ribosomal_S14"/>
    <property type="match status" value="1"/>
</dbReference>
<keyword evidence="6" id="KW-1185">Reference proteome</keyword>
<dbReference type="FunFam" id="1.10.287.1480:FF:000001">
    <property type="entry name" value="30S ribosomal protein S14"/>
    <property type="match status" value="1"/>
</dbReference>
<sequence length="153" mass="17585">MAGFLASVLKNVSSKILSRSFLSTGFESPLGTNLAQRCISTSVASNKYYVKPNYLKRWARRDQKRREMFAEYEQKRGRLRMLSKCDILPSAVRKQAAAELAELPKDSSITRVRNRCVLTDRGRGVIGRFRISRIMFKYYAEKGLIPGVQRSQW</sequence>
<proteinExistence type="inferred from homology"/>
<dbReference type="Proteomes" id="UP001152795">
    <property type="component" value="Unassembled WGS sequence"/>
</dbReference>
<dbReference type="PANTHER" id="PTHR19836:SF19">
    <property type="entry name" value="SMALL RIBOSOMAL SUBUNIT PROTEIN US14M"/>
    <property type="match status" value="1"/>
</dbReference>
<reference evidence="5" key="1">
    <citation type="submission" date="2020-04" db="EMBL/GenBank/DDBJ databases">
        <authorList>
            <person name="Alioto T."/>
            <person name="Alioto T."/>
            <person name="Gomez Garrido J."/>
        </authorList>
    </citation>
    <scope>NUCLEOTIDE SEQUENCE</scope>
    <source>
        <strain evidence="5">A484AB</strain>
    </source>
</reference>
<evidence type="ECO:0000256" key="2">
    <source>
        <dbReference type="ARBA" id="ARBA00022980"/>
    </source>
</evidence>
<dbReference type="Gene3D" id="1.10.287.1480">
    <property type="match status" value="1"/>
</dbReference>
<keyword evidence="2" id="KW-0689">Ribosomal protein</keyword>
<protein>
    <recommendedName>
        <fullName evidence="4">28S ribosomal protein S14, mitochondrial</fullName>
    </recommendedName>
</protein>
<dbReference type="GO" id="GO:0005763">
    <property type="term" value="C:mitochondrial small ribosomal subunit"/>
    <property type="evidence" value="ECO:0007669"/>
    <property type="project" value="TreeGrafter"/>
</dbReference>
<gene>
    <name evidence="5" type="ORF">PACLA_8A035941</name>
</gene>
<dbReference type="SUPFAM" id="SSF57716">
    <property type="entry name" value="Glucocorticoid receptor-like (DNA-binding domain)"/>
    <property type="match status" value="1"/>
</dbReference>
<dbReference type="PANTHER" id="PTHR19836">
    <property type="entry name" value="30S RIBOSOMAL PROTEIN S14"/>
    <property type="match status" value="1"/>
</dbReference>
<evidence type="ECO:0000256" key="3">
    <source>
        <dbReference type="ARBA" id="ARBA00023274"/>
    </source>
</evidence>
<evidence type="ECO:0000313" key="6">
    <source>
        <dbReference type="Proteomes" id="UP001152795"/>
    </source>
</evidence>
<dbReference type="GO" id="GO:0006412">
    <property type="term" value="P:translation"/>
    <property type="evidence" value="ECO:0007669"/>
    <property type="project" value="InterPro"/>
</dbReference>
<dbReference type="InterPro" id="IPR001209">
    <property type="entry name" value="Ribosomal_uS14"/>
</dbReference>
<keyword evidence="3" id="KW-0687">Ribonucleoprotein</keyword>
<comment type="similarity">
    <text evidence="1">Belongs to the universal ribosomal protein uS14 family.</text>
</comment>
<dbReference type="EMBL" id="CACRXK020003447">
    <property type="protein sequence ID" value="CAB3998817.1"/>
    <property type="molecule type" value="Genomic_DNA"/>
</dbReference>
<comment type="caution">
    <text evidence="5">The sequence shown here is derived from an EMBL/GenBank/DDBJ whole genome shotgun (WGS) entry which is preliminary data.</text>
</comment>
<dbReference type="NCBIfam" id="NF006477">
    <property type="entry name" value="PRK08881.1"/>
    <property type="match status" value="1"/>
</dbReference>
<evidence type="ECO:0000256" key="4">
    <source>
        <dbReference type="ARBA" id="ARBA00083755"/>
    </source>
</evidence>
<evidence type="ECO:0000313" key="5">
    <source>
        <dbReference type="EMBL" id="CAB3998817.1"/>
    </source>
</evidence>
<evidence type="ECO:0000256" key="1">
    <source>
        <dbReference type="ARBA" id="ARBA00009083"/>
    </source>
</evidence>
<dbReference type="OrthoDB" id="413436at2759"/>
<dbReference type="AlphaFoldDB" id="A0A7D9E0T2"/>
<dbReference type="GO" id="GO:0003735">
    <property type="term" value="F:structural constituent of ribosome"/>
    <property type="evidence" value="ECO:0007669"/>
    <property type="project" value="InterPro"/>
</dbReference>
<accession>A0A7D9E0T2</accession>
<name>A0A7D9E0T2_PARCT</name>